<organism evidence="1 2">
    <name type="scientific">Bacillus wiedmannii</name>
    <dbReference type="NCBI Taxonomy" id="1890302"/>
    <lineage>
        <taxon>Bacteria</taxon>
        <taxon>Bacillati</taxon>
        <taxon>Bacillota</taxon>
        <taxon>Bacilli</taxon>
        <taxon>Bacillales</taxon>
        <taxon>Bacillaceae</taxon>
        <taxon>Bacillus</taxon>
        <taxon>Bacillus cereus group</taxon>
    </lineage>
</organism>
<name>A0A2B6H8U5_9BACI</name>
<dbReference type="EMBL" id="NVIY01000046">
    <property type="protein sequence ID" value="PGD30310.1"/>
    <property type="molecule type" value="Genomic_DNA"/>
</dbReference>
<dbReference type="Proteomes" id="UP000223472">
    <property type="component" value="Unassembled WGS sequence"/>
</dbReference>
<dbReference type="AlphaFoldDB" id="A0A2B6H8U5"/>
<evidence type="ECO:0000313" key="1">
    <source>
        <dbReference type="EMBL" id="PGD30310.1"/>
    </source>
</evidence>
<proteinExistence type="predicted"/>
<gene>
    <name evidence="1" type="ORF">COM27_25310</name>
</gene>
<reference evidence="1 2" key="1">
    <citation type="submission" date="2017-09" db="EMBL/GenBank/DDBJ databases">
        <title>Large-scale bioinformatics analysis of Bacillus genomes uncovers conserved roles of natural products in bacterial physiology.</title>
        <authorList>
            <consortium name="Agbiome Team Llc"/>
            <person name="Bleich R.M."/>
            <person name="Grubbs K.J."/>
            <person name="Santa Maria K.C."/>
            <person name="Allen S.E."/>
            <person name="Farag S."/>
            <person name="Shank E.A."/>
            <person name="Bowers A."/>
        </authorList>
    </citation>
    <scope>NUCLEOTIDE SEQUENCE [LARGE SCALE GENOMIC DNA]</scope>
    <source>
        <strain evidence="1 2">AFS065610</strain>
    </source>
</reference>
<protein>
    <submittedName>
        <fullName evidence="1">Uncharacterized protein</fullName>
    </submittedName>
</protein>
<accession>A0A2B6H8U5</accession>
<evidence type="ECO:0000313" key="2">
    <source>
        <dbReference type="Proteomes" id="UP000223472"/>
    </source>
</evidence>
<feature type="non-terminal residue" evidence="1">
    <location>
        <position position="1"/>
    </location>
</feature>
<sequence>EIPKTEDGKYTNIASINIKDSITKEEIVALSQKANINSIQFKHIKTKGEFYKKLSKSVKKI</sequence>
<comment type="caution">
    <text evidence="1">The sequence shown here is derived from an EMBL/GenBank/DDBJ whole genome shotgun (WGS) entry which is preliminary data.</text>
</comment>